<proteinExistence type="predicted"/>
<evidence type="ECO:0000313" key="1">
    <source>
        <dbReference type="EMBL" id="PKQ68040.1"/>
    </source>
</evidence>
<dbReference type="Proteomes" id="UP000233387">
    <property type="component" value="Unassembled WGS sequence"/>
</dbReference>
<protein>
    <submittedName>
        <fullName evidence="1">Uncharacterized protein</fullName>
    </submittedName>
</protein>
<name>A0A2N3ICL9_9BACT</name>
<dbReference type="AlphaFoldDB" id="A0A2N3ICL9"/>
<gene>
    <name evidence="1" type="ORF">Rain11_1851</name>
</gene>
<sequence length="133" mass="15501">MNVNVQAQQNSTLRALVDTIKRDWFPIAYNNVIHYENTKYGLITNQPLITIDNKIVFANLNSYYILDQYDLNQIAGIDVWENDSRTAAIFGNANGVIHIYTRQYIDQHPNIRNYFDYSLENGQIIERKKKSGK</sequence>
<organism evidence="1 2">
    <name type="scientific">Raineya orbicola</name>
    <dbReference type="NCBI Taxonomy" id="2016530"/>
    <lineage>
        <taxon>Bacteria</taxon>
        <taxon>Pseudomonadati</taxon>
        <taxon>Bacteroidota</taxon>
        <taxon>Cytophagia</taxon>
        <taxon>Cytophagales</taxon>
        <taxon>Raineyaceae</taxon>
        <taxon>Raineya</taxon>
    </lineage>
</organism>
<accession>A0A2N3ICL9</accession>
<keyword evidence="2" id="KW-1185">Reference proteome</keyword>
<evidence type="ECO:0000313" key="2">
    <source>
        <dbReference type="Proteomes" id="UP000233387"/>
    </source>
</evidence>
<comment type="caution">
    <text evidence="1">The sequence shown here is derived from an EMBL/GenBank/DDBJ whole genome shotgun (WGS) entry which is preliminary data.</text>
</comment>
<reference evidence="1 2" key="1">
    <citation type="submission" date="2017-06" db="EMBL/GenBank/DDBJ databases">
        <title>Raineya orbicola gen. nov., sp. nov. a slightly thermophilic bacterium of the phylum Bacteroidetes and the description of Raineyaceae fam. nov.</title>
        <authorList>
            <person name="Albuquerque L."/>
            <person name="Polonia A.R.M."/>
            <person name="Barroso C."/>
            <person name="Froufe H.J.C."/>
            <person name="Lage O."/>
            <person name="Lobo-Da-Cunha A."/>
            <person name="Egas C."/>
            <person name="Da Costa M.S."/>
        </authorList>
    </citation>
    <scope>NUCLEOTIDE SEQUENCE [LARGE SCALE GENOMIC DNA]</scope>
    <source>
        <strain evidence="1 2">SPSPC-11</strain>
    </source>
</reference>
<dbReference type="EMBL" id="NKXO01000028">
    <property type="protein sequence ID" value="PKQ68040.1"/>
    <property type="molecule type" value="Genomic_DNA"/>
</dbReference>